<accession>A0A6C2YJY8</accession>
<evidence type="ECO:0000313" key="3">
    <source>
        <dbReference type="EMBL" id="VIP01736.1"/>
    </source>
</evidence>
<proteinExistence type="predicted"/>
<dbReference type="EMBL" id="LR593887">
    <property type="protein sequence ID" value="VTR99296.1"/>
    <property type="molecule type" value="Genomic_DNA"/>
</dbReference>
<dbReference type="GO" id="GO:0009117">
    <property type="term" value="P:nucleotide metabolic process"/>
    <property type="evidence" value="ECO:0007669"/>
    <property type="project" value="TreeGrafter"/>
</dbReference>
<organism evidence="3">
    <name type="scientific">Tuwongella immobilis</name>
    <dbReference type="NCBI Taxonomy" id="692036"/>
    <lineage>
        <taxon>Bacteria</taxon>
        <taxon>Pseudomonadati</taxon>
        <taxon>Planctomycetota</taxon>
        <taxon>Planctomycetia</taxon>
        <taxon>Gemmatales</taxon>
        <taxon>Gemmataceae</taxon>
        <taxon>Tuwongella</taxon>
    </lineage>
</organism>
<dbReference type="Pfam" id="PF01230">
    <property type="entry name" value="HIT"/>
    <property type="match status" value="1"/>
</dbReference>
<dbReference type="PROSITE" id="PS51084">
    <property type="entry name" value="HIT_2"/>
    <property type="match status" value="1"/>
</dbReference>
<dbReference type="InterPro" id="IPR036265">
    <property type="entry name" value="HIT-like_sf"/>
</dbReference>
<feature type="short sequence motif" description="Histidine triad motif" evidence="1">
    <location>
        <begin position="95"/>
        <end position="99"/>
    </location>
</feature>
<dbReference type="InterPro" id="IPR001310">
    <property type="entry name" value="Histidine_triad_HIT"/>
</dbReference>
<dbReference type="Proteomes" id="UP000464378">
    <property type="component" value="Chromosome"/>
</dbReference>
<protein>
    <recommendedName>
        <fullName evidence="2">HIT domain-containing protein</fullName>
    </recommendedName>
</protein>
<dbReference type="EMBL" id="LR586016">
    <property type="protein sequence ID" value="VIP01736.1"/>
    <property type="molecule type" value="Genomic_DNA"/>
</dbReference>
<dbReference type="PANTHER" id="PTHR46648:SF1">
    <property type="entry name" value="ADENOSINE 5'-MONOPHOSPHORAMIDASE HNT1"/>
    <property type="match status" value="1"/>
</dbReference>
<dbReference type="SUPFAM" id="SSF54197">
    <property type="entry name" value="HIT-like"/>
    <property type="match status" value="1"/>
</dbReference>
<dbReference type="KEGG" id="tim:GMBLW1_22240"/>
<evidence type="ECO:0000313" key="4">
    <source>
        <dbReference type="Proteomes" id="UP000464378"/>
    </source>
</evidence>
<name>A0A6C2YJY8_9BACT</name>
<evidence type="ECO:0000259" key="2">
    <source>
        <dbReference type="PROSITE" id="PS51084"/>
    </source>
</evidence>
<dbReference type="Gene3D" id="3.30.428.10">
    <property type="entry name" value="HIT-like"/>
    <property type="match status" value="1"/>
</dbReference>
<dbReference type="AlphaFoldDB" id="A0A6C2YJY8"/>
<dbReference type="PANTHER" id="PTHR46648">
    <property type="entry name" value="HIT FAMILY PROTEIN 1"/>
    <property type="match status" value="1"/>
</dbReference>
<dbReference type="GO" id="GO:0003824">
    <property type="term" value="F:catalytic activity"/>
    <property type="evidence" value="ECO:0007669"/>
    <property type="project" value="InterPro"/>
</dbReference>
<keyword evidence="4" id="KW-1185">Reference proteome</keyword>
<reference evidence="3" key="1">
    <citation type="submission" date="2019-04" db="EMBL/GenBank/DDBJ databases">
        <authorList>
            <consortium name="Science for Life Laboratories"/>
        </authorList>
    </citation>
    <scope>NUCLEOTIDE SEQUENCE</scope>
    <source>
        <strain evidence="3">MBLW1</strain>
    </source>
</reference>
<sequence>MAEADCPLCQAIAAGYAADTLVWEFPHSLAILGPWQYYHGYCVLISKTHARELNRLPAKVRRDYLEEMSVLADAVESAFAPRKLNIESLGNVVPHLHWHLFPRYETDADHLKAVWLALDAAERDPARKTALQTGLTPREVTIARLQAALRERIGS</sequence>
<dbReference type="InParanoid" id="A0A6C2YJY8"/>
<dbReference type="InterPro" id="IPR011146">
    <property type="entry name" value="HIT-like"/>
</dbReference>
<gene>
    <name evidence="3" type="ORF">GMBLW1_22240</name>
</gene>
<evidence type="ECO:0000256" key="1">
    <source>
        <dbReference type="PROSITE-ProRule" id="PRU00464"/>
    </source>
</evidence>
<dbReference type="RefSeq" id="WP_162656990.1">
    <property type="nucleotide sequence ID" value="NZ_LR593887.1"/>
</dbReference>
<feature type="domain" description="HIT" evidence="2">
    <location>
        <begin position="8"/>
        <end position="110"/>
    </location>
</feature>